<dbReference type="RefSeq" id="WP_227320490.1">
    <property type="nucleotide sequence ID" value="NZ_JAESVB010000002.1"/>
</dbReference>
<keyword evidence="6 8" id="KW-0472">Membrane</keyword>
<dbReference type="NCBIfam" id="TIGR03303">
    <property type="entry name" value="OM_YaeT"/>
    <property type="match status" value="1"/>
</dbReference>
<organism evidence="11 12">
    <name type="scientific">Acidisoma silvae</name>
    <dbReference type="NCBI Taxonomy" id="2802396"/>
    <lineage>
        <taxon>Bacteria</taxon>
        <taxon>Pseudomonadati</taxon>
        <taxon>Pseudomonadota</taxon>
        <taxon>Alphaproteobacteria</taxon>
        <taxon>Acetobacterales</taxon>
        <taxon>Acidocellaceae</taxon>
        <taxon>Acidisoma</taxon>
    </lineage>
</organism>
<dbReference type="EMBL" id="JAESVB010000002">
    <property type="protein sequence ID" value="MCB8874829.1"/>
    <property type="molecule type" value="Genomic_DNA"/>
</dbReference>
<sequence precursor="true">MLRTRAALLATACLLPAFVPGAAHSQTLRPHTKHARPTAVPVQSGNTIAAIEVQGNHRIEAGTIESYMLLTPGEPFDAKAIDQSLKTLYATGLFKNVSITRVGNNLVVAVSENPLIAQVAFEGNHQLVNKDLVGIVSLRGNSVYTPQAAEQDRQAILDAYAHKGYYSTTVVPQIILLPENRVNLVYKIHDGKATFISRIAFVGNKHFSEGALRDVVSSRESAWWRFLSTSDSYDPGRVGLDQDLLSRFYHRSGYPDYQLLNTEAELAPDRSSFYITFVLNEGPRYRIGKVNIVSHLPHLDGATTKGDLQLGSGDWYNGDAITQSVQAITTDVQGRGFAFVQVKPIETKRVTATGQHVVDLTFEIDEGPRVFLERIDITGNSRTEDKVIRREFQIAEGDAFNAQKIKDSRERLNELQYFKSVDMSTQPGSAPDKIVLTTAVQEQATGSFTIGGGYSTDDGALVDLGLNEKNLIGTGIDAGITGVLAQRASQIDLSVTDPYFLDRNLMVGGEVFDTTNNNLDISQYEEQRLGFTARTGYAFNNFLSQTWNYSLVDRDVYNVESDASIYVKNEAGWSLLSQVGQSITWDHRNSTLDPHTGYIIRLGTDFAGLGGSSDYVRVKLDAGYYIPLDYFTGNSSWTLALRAGAGKLYRYGNGNYYIIDNFFLGGDNMRGFQEGGAGPHDTATGDSLGGDTMMTGTAEVHFPLPISKDIGLSGRVFTDIGTLYGTTDSYGGVYQNKSPRVSVGIGFSWNTPFGLINIDLADPIVKYKYDQTQVFRFGFGTNF</sequence>
<evidence type="ECO:0000256" key="1">
    <source>
        <dbReference type="ARBA" id="ARBA00004370"/>
    </source>
</evidence>
<keyword evidence="4 8" id="KW-0732">Signal</keyword>
<feature type="domain" description="POTRA" evidence="10">
    <location>
        <begin position="114"/>
        <end position="191"/>
    </location>
</feature>
<dbReference type="Pfam" id="PF01103">
    <property type="entry name" value="Omp85"/>
    <property type="match status" value="1"/>
</dbReference>
<comment type="similarity">
    <text evidence="8">Belongs to the BamA family.</text>
</comment>
<keyword evidence="2 8" id="KW-1134">Transmembrane beta strand</keyword>
<keyword evidence="12" id="KW-1185">Reference proteome</keyword>
<dbReference type="PIRSF" id="PIRSF006076">
    <property type="entry name" value="OM_assembly_OMP85"/>
    <property type="match status" value="1"/>
</dbReference>
<dbReference type="AlphaFoldDB" id="A0A964DYB6"/>
<dbReference type="Proteomes" id="UP000708298">
    <property type="component" value="Unassembled WGS sequence"/>
</dbReference>
<dbReference type="HAMAP" id="MF_01430">
    <property type="entry name" value="OM_assembly_BamA"/>
    <property type="match status" value="1"/>
</dbReference>
<evidence type="ECO:0000256" key="5">
    <source>
        <dbReference type="ARBA" id="ARBA00022737"/>
    </source>
</evidence>
<accession>A0A964DYB6</accession>
<evidence type="ECO:0000256" key="8">
    <source>
        <dbReference type="HAMAP-Rule" id="MF_01430"/>
    </source>
</evidence>
<comment type="function">
    <text evidence="8">Part of the outer membrane protein assembly complex, which is involved in assembly and insertion of beta-barrel proteins into the outer membrane.</text>
</comment>
<comment type="subunit">
    <text evidence="8">Part of the Bam complex.</text>
</comment>
<dbReference type="GO" id="GO:0051205">
    <property type="term" value="P:protein insertion into membrane"/>
    <property type="evidence" value="ECO:0007669"/>
    <property type="project" value="UniProtKB-UniRule"/>
</dbReference>
<comment type="caution">
    <text evidence="11">The sequence shown here is derived from an EMBL/GenBank/DDBJ whole genome shotgun (WGS) entry which is preliminary data.</text>
</comment>
<evidence type="ECO:0000256" key="9">
    <source>
        <dbReference type="NCBIfam" id="TIGR03303"/>
    </source>
</evidence>
<feature type="domain" description="POTRA" evidence="10">
    <location>
        <begin position="46"/>
        <end position="113"/>
    </location>
</feature>
<evidence type="ECO:0000256" key="6">
    <source>
        <dbReference type="ARBA" id="ARBA00023136"/>
    </source>
</evidence>
<gene>
    <name evidence="8 11" type="primary">bamA</name>
    <name evidence="11" type="ORF">ASILVAE211_06515</name>
</gene>
<dbReference type="PROSITE" id="PS51779">
    <property type="entry name" value="POTRA"/>
    <property type="match status" value="3"/>
</dbReference>
<name>A0A964DYB6_9PROT</name>
<dbReference type="GO" id="GO:0009279">
    <property type="term" value="C:cell outer membrane"/>
    <property type="evidence" value="ECO:0007669"/>
    <property type="project" value="UniProtKB-SubCell"/>
</dbReference>
<feature type="chain" id="PRO_5038195553" description="Outer membrane protein assembly factor BamA" evidence="8">
    <location>
        <begin position="26"/>
        <end position="783"/>
    </location>
</feature>
<dbReference type="InterPro" id="IPR039910">
    <property type="entry name" value="D15-like"/>
</dbReference>
<evidence type="ECO:0000313" key="12">
    <source>
        <dbReference type="Proteomes" id="UP000708298"/>
    </source>
</evidence>
<dbReference type="GO" id="GO:0043165">
    <property type="term" value="P:Gram-negative-bacterium-type cell outer membrane assembly"/>
    <property type="evidence" value="ECO:0007669"/>
    <property type="project" value="UniProtKB-UniRule"/>
</dbReference>
<dbReference type="InterPro" id="IPR023707">
    <property type="entry name" value="OM_assembly_BamA"/>
</dbReference>
<dbReference type="PANTHER" id="PTHR12815:SF23">
    <property type="entry name" value="OUTER MEMBRANE PROTEIN ASSEMBLY FACTOR BAMA"/>
    <property type="match status" value="1"/>
</dbReference>
<evidence type="ECO:0000256" key="2">
    <source>
        <dbReference type="ARBA" id="ARBA00022452"/>
    </source>
</evidence>
<dbReference type="Gene3D" id="2.40.160.50">
    <property type="entry name" value="membrane protein fhac: a member of the omp85/tpsb transporter family"/>
    <property type="match status" value="1"/>
</dbReference>
<dbReference type="PANTHER" id="PTHR12815">
    <property type="entry name" value="SORTING AND ASSEMBLY MACHINERY SAMM50 PROTEIN FAMILY MEMBER"/>
    <property type="match status" value="1"/>
</dbReference>
<feature type="signal peptide" evidence="8">
    <location>
        <begin position="1"/>
        <end position="25"/>
    </location>
</feature>
<keyword evidence="3 8" id="KW-0812">Transmembrane</keyword>
<reference evidence="11" key="2">
    <citation type="submission" date="2021-01" db="EMBL/GenBank/DDBJ databases">
        <authorList>
            <person name="Mieszkin S."/>
            <person name="Pouder E."/>
            <person name="Alain K."/>
        </authorList>
    </citation>
    <scope>NUCLEOTIDE SEQUENCE</scope>
    <source>
        <strain evidence="11">HW T2.11</strain>
    </source>
</reference>
<evidence type="ECO:0000256" key="4">
    <source>
        <dbReference type="ARBA" id="ARBA00022729"/>
    </source>
</evidence>
<evidence type="ECO:0000313" key="11">
    <source>
        <dbReference type="EMBL" id="MCB8874829.1"/>
    </source>
</evidence>
<feature type="domain" description="POTRA" evidence="10">
    <location>
        <begin position="370"/>
        <end position="443"/>
    </location>
</feature>
<evidence type="ECO:0000256" key="7">
    <source>
        <dbReference type="ARBA" id="ARBA00023237"/>
    </source>
</evidence>
<dbReference type="InterPro" id="IPR034746">
    <property type="entry name" value="POTRA"/>
</dbReference>
<protein>
    <recommendedName>
        <fullName evidence="8 9">Outer membrane protein assembly factor BamA</fullName>
    </recommendedName>
</protein>
<dbReference type="InterPro" id="IPR010827">
    <property type="entry name" value="BamA/TamA_POTRA"/>
</dbReference>
<keyword evidence="7 8" id="KW-0998">Cell outer membrane</keyword>
<reference evidence="11" key="1">
    <citation type="journal article" date="2021" name="Microorganisms">
        <title>Acidisoma silvae sp. nov. and Acidisomacellulosilytica sp. nov., Two Acidophilic Bacteria Isolated from Decaying Wood, Hydrolyzing Cellulose and Producing Poly-3-hydroxybutyrate.</title>
        <authorList>
            <person name="Mieszkin S."/>
            <person name="Pouder E."/>
            <person name="Uroz S."/>
            <person name="Simon-Colin C."/>
            <person name="Alain K."/>
        </authorList>
    </citation>
    <scope>NUCLEOTIDE SEQUENCE</scope>
    <source>
        <strain evidence="11">HW T2.11</strain>
    </source>
</reference>
<evidence type="ECO:0000256" key="3">
    <source>
        <dbReference type="ARBA" id="ARBA00022692"/>
    </source>
</evidence>
<keyword evidence="5 8" id="KW-0677">Repeat</keyword>
<comment type="subcellular location">
    <subcellularLocation>
        <location evidence="8">Cell outer membrane</location>
    </subcellularLocation>
    <subcellularLocation>
        <location evidence="1">Membrane</location>
    </subcellularLocation>
</comment>
<dbReference type="InterPro" id="IPR000184">
    <property type="entry name" value="Bac_surfAg_D15"/>
</dbReference>
<proteinExistence type="inferred from homology"/>
<dbReference type="Pfam" id="PF07244">
    <property type="entry name" value="POTRA"/>
    <property type="match status" value="5"/>
</dbReference>
<dbReference type="Gene3D" id="3.10.20.310">
    <property type="entry name" value="membrane protein fhac"/>
    <property type="match status" value="5"/>
</dbReference>
<evidence type="ECO:0000259" key="10">
    <source>
        <dbReference type="PROSITE" id="PS51779"/>
    </source>
</evidence>